<protein>
    <recommendedName>
        <fullName evidence="10">tRNA dimethylallyltransferase</fullName>
        <ecNumber evidence="10">2.5.1.75</ecNumber>
    </recommendedName>
    <alternativeName>
        <fullName evidence="10">Dimethylallyl diphosphate:tRNA dimethylallyltransferase</fullName>
        <shortName evidence="10">DMAPP:tRNA dimethylallyltransferase</shortName>
        <shortName evidence="10">DMATase</shortName>
    </alternativeName>
    <alternativeName>
        <fullName evidence="10">Isopentenyl-diphosphate:tRNA isopentenyltransferase</fullName>
        <shortName evidence="10">IPP transferase</shortName>
        <shortName evidence="10">IPPT</shortName>
        <shortName evidence="10">IPTase</shortName>
    </alternativeName>
</protein>
<dbReference type="PANTHER" id="PTHR11088">
    <property type="entry name" value="TRNA DIMETHYLALLYLTRANSFERASE"/>
    <property type="match status" value="1"/>
</dbReference>
<comment type="caution">
    <text evidence="10">Lacks conserved residue(s) required for the propagation of feature annotation.</text>
</comment>
<dbReference type="GO" id="GO:0006400">
    <property type="term" value="P:tRNA modification"/>
    <property type="evidence" value="ECO:0007669"/>
    <property type="project" value="TreeGrafter"/>
</dbReference>
<dbReference type="InterPro" id="IPR018022">
    <property type="entry name" value="IPT"/>
</dbReference>
<evidence type="ECO:0000256" key="5">
    <source>
        <dbReference type="ARBA" id="ARBA00022694"/>
    </source>
</evidence>
<feature type="binding site" evidence="10">
    <location>
        <begin position="11"/>
        <end position="16"/>
    </location>
    <ligand>
        <name>substrate</name>
    </ligand>
</feature>
<dbReference type="AlphaFoldDB" id="A0A0R1H3M9"/>
<evidence type="ECO:0000256" key="4">
    <source>
        <dbReference type="ARBA" id="ARBA00022679"/>
    </source>
</evidence>
<keyword evidence="8 10" id="KW-0460">Magnesium</keyword>
<dbReference type="SUPFAM" id="SSF52540">
    <property type="entry name" value="P-loop containing nucleoside triphosphate hydrolases"/>
    <property type="match status" value="2"/>
</dbReference>
<evidence type="ECO:0000256" key="2">
    <source>
        <dbReference type="ARBA" id="ARBA00003213"/>
    </source>
</evidence>
<organism evidence="14 15">
    <name type="scientific">Amylolactobacillus amylotrophicus DSM 20534</name>
    <dbReference type="NCBI Taxonomy" id="1423722"/>
    <lineage>
        <taxon>Bacteria</taxon>
        <taxon>Bacillati</taxon>
        <taxon>Bacillota</taxon>
        <taxon>Bacilli</taxon>
        <taxon>Lactobacillales</taxon>
        <taxon>Lactobacillaceae</taxon>
        <taxon>Amylolactobacillus</taxon>
    </lineage>
</organism>
<dbReference type="Pfam" id="PF01715">
    <property type="entry name" value="IPPT"/>
    <property type="match status" value="1"/>
</dbReference>
<comment type="similarity">
    <text evidence="3 10 13">Belongs to the IPP transferase family.</text>
</comment>
<evidence type="ECO:0000256" key="6">
    <source>
        <dbReference type="ARBA" id="ARBA00022741"/>
    </source>
</evidence>
<evidence type="ECO:0000256" key="7">
    <source>
        <dbReference type="ARBA" id="ARBA00022840"/>
    </source>
</evidence>
<dbReference type="HAMAP" id="MF_00185">
    <property type="entry name" value="IPP_trans"/>
    <property type="match status" value="1"/>
</dbReference>
<feature type="binding site" evidence="10">
    <location>
        <begin position="9"/>
        <end position="16"/>
    </location>
    <ligand>
        <name>ATP</name>
        <dbReference type="ChEBI" id="CHEBI:30616"/>
    </ligand>
</feature>
<dbReference type="EC" id="2.5.1.75" evidence="10"/>
<accession>A0A0R1H3M9</accession>
<feature type="site" description="Interaction with substrate tRNA" evidence="10">
    <location>
        <position position="133"/>
    </location>
</feature>
<evidence type="ECO:0000256" key="8">
    <source>
        <dbReference type="ARBA" id="ARBA00022842"/>
    </source>
</evidence>
<proteinExistence type="inferred from homology"/>
<evidence type="ECO:0000313" key="14">
    <source>
        <dbReference type="EMBL" id="KRK38337.1"/>
    </source>
</evidence>
<dbReference type="GO" id="GO:0052381">
    <property type="term" value="F:tRNA dimethylallyltransferase activity"/>
    <property type="evidence" value="ECO:0007669"/>
    <property type="project" value="UniProtKB-UniRule"/>
</dbReference>
<evidence type="ECO:0000256" key="3">
    <source>
        <dbReference type="ARBA" id="ARBA00005842"/>
    </source>
</evidence>
<feature type="region of interest" description="Interaction with substrate tRNA" evidence="10">
    <location>
        <begin position="34"/>
        <end position="37"/>
    </location>
</feature>
<reference evidence="14 15" key="1">
    <citation type="journal article" date="2015" name="Genome Announc.">
        <title>Expanding the biotechnology potential of lactobacilli through comparative genomics of 213 strains and associated genera.</title>
        <authorList>
            <person name="Sun Z."/>
            <person name="Harris H.M."/>
            <person name="McCann A."/>
            <person name="Guo C."/>
            <person name="Argimon S."/>
            <person name="Zhang W."/>
            <person name="Yang X."/>
            <person name="Jeffery I.B."/>
            <person name="Cooney J.C."/>
            <person name="Kagawa T.F."/>
            <person name="Liu W."/>
            <person name="Song Y."/>
            <person name="Salvetti E."/>
            <person name="Wrobel A."/>
            <person name="Rasinkangas P."/>
            <person name="Parkhill J."/>
            <person name="Rea M.C."/>
            <person name="O'Sullivan O."/>
            <person name="Ritari J."/>
            <person name="Douillard F.P."/>
            <person name="Paul Ross R."/>
            <person name="Yang R."/>
            <person name="Briner A.E."/>
            <person name="Felis G.E."/>
            <person name="de Vos W.M."/>
            <person name="Barrangou R."/>
            <person name="Klaenhammer T.R."/>
            <person name="Caufield P.W."/>
            <person name="Cui Y."/>
            <person name="Zhang H."/>
            <person name="O'Toole P.W."/>
        </authorList>
    </citation>
    <scope>NUCLEOTIDE SEQUENCE [LARGE SCALE GENOMIC DNA]</scope>
    <source>
        <strain evidence="14 15">DSM 20534</strain>
    </source>
</reference>
<evidence type="ECO:0000256" key="9">
    <source>
        <dbReference type="ARBA" id="ARBA00049563"/>
    </source>
</evidence>
<sequence length="312" mass="35091">MQKVLIIVGPTAVGKTKLGVALSQQLNGEIISGDSMQIYREISVGTAKPAEAELAMARHHLVNELSVFDSYSVKDFVARANAAIGQINAANHLPLVVGGTGFYITALVNGLQLGEQETYDSPVDEQIEQYLVRAGPLALWQHLHEQDPQAAAKIPYQNTRRVMRALSVIERTGHPFSQQQEQIAPLFDTKIIGLNTERAHLYDLINRRVDTMLEQGLLAEAEFIFTHKETIQQVKQAIGYKELFPYFEGEQTLDEAVAKLKQASRKYAKRQLTYFRNKMSVSWCDLTDYNPDAATDFAKIKQEVIEWLNNDK</sequence>
<dbReference type="EMBL" id="AZCV01000001">
    <property type="protein sequence ID" value="KRK38337.1"/>
    <property type="molecule type" value="Genomic_DNA"/>
</dbReference>
<dbReference type="InterPro" id="IPR039657">
    <property type="entry name" value="Dimethylallyltransferase"/>
</dbReference>
<keyword evidence="4 10" id="KW-0808">Transferase</keyword>
<dbReference type="PANTHER" id="PTHR11088:SF60">
    <property type="entry name" value="TRNA DIMETHYLALLYLTRANSFERASE"/>
    <property type="match status" value="1"/>
</dbReference>
<evidence type="ECO:0000313" key="15">
    <source>
        <dbReference type="Proteomes" id="UP000050909"/>
    </source>
</evidence>
<comment type="subunit">
    <text evidence="10">Monomer.</text>
</comment>
<comment type="function">
    <text evidence="2 10 12">Catalyzes the transfer of a dimethylallyl group onto the adenine at position 37 in tRNAs that read codons beginning with uridine, leading to the formation of N6-(dimethylallyl)adenosine (i(6)A).</text>
</comment>
<keyword evidence="5 10" id="KW-0819">tRNA processing</keyword>
<comment type="caution">
    <text evidence="14">The sequence shown here is derived from an EMBL/GenBank/DDBJ whole genome shotgun (WGS) entry which is preliminary data.</text>
</comment>
<name>A0A0R1H3M9_9LACO</name>
<dbReference type="Proteomes" id="UP000050909">
    <property type="component" value="Unassembled WGS sequence"/>
</dbReference>
<keyword evidence="7 10" id="KW-0067">ATP-binding</keyword>
<dbReference type="GO" id="GO:0005524">
    <property type="term" value="F:ATP binding"/>
    <property type="evidence" value="ECO:0007669"/>
    <property type="project" value="UniProtKB-UniRule"/>
</dbReference>
<comment type="cofactor">
    <cofactor evidence="1 10">
        <name>Mg(2+)</name>
        <dbReference type="ChEBI" id="CHEBI:18420"/>
    </cofactor>
</comment>
<evidence type="ECO:0000256" key="10">
    <source>
        <dbReference type="HAMAP-Rule" id="MF_00185"/>
    </source>
</evidence>
<evidence type="ECO:0000256" key="13">
    <source>
        <dbReference type="RuleBase" id="RU003785"/>
    </source>
</evidence>
<dbReference type="Gene3D" id="3.40.50.300">
    <property type="entry name" value="P-loop containing nucleotide triphosphate hydrolases"/>
    <property type="match status" value="1"/>
</dbReference>
<dbReference type="InterPro" id="IPR027417">
    <property type="entry name" value="P-loop_NTPase"/>
</dbReference>
<feature type="site" description="Interaction with substrate tRNA" evidence="10">
    <location>
        <position position="100"/>
    </location>
</feature>
<keyword evidence="6 10" id="KW-0547">Nucleotide-binding</keyword>
<comment type="catalytic activity">
    <reaction evidence="9 10 11">
        <text>adenosine(37) in tRNA + dimethylallyl diphosphate = N(6)-dimethylallyladenosine(37) in tRNA + diphosphate</text>
        <dbReference type="Rhea" id="RHEA:26482"/>
        <dbReference type="Rhea" id="RHEA-COMP:10162"/>
        <dbReference type="Rhea" id="RHEA-COMP:10375"/>
        <dbReference type="ChEBI" id="CHEBI:33019"/>
        <dbReference type="ChEBI" id="CHEBI:57623"/>
        <dbReference type="ChEBI" id="CHEBI:74411"/>
        <dbReference type="ChEBI" id="CHEBI:74415"/>
        <dbReference type="EC" id="2.5.1.75"/>
    </reaction>
</comment>
<dbReference type="RefSeq" id="WP_056946360.1">
    <property type="nucleotide sequence ID" value="NZ_AZCV01000001.1"/>
</dbReference>
<keyword evidence="15" id="KW-1185">Reference proteome</keyword>
<dbReference type="Gene3D" id="1.10.20.140">
    <property type="match status" value="1"/>
</dbReference>
<evidence type="ECO:0000256" key="12">
    <source>
        <dbReference type="RuleBase" id="RU003784"/>
    </source>
</evidence>
<dbReference type="PATRIC" id="fig|1423722.3.peg.19"/>
<dbReference type="NCBIfam" id="TIGR00174">
    <property type="entry name" value="miaA"/>
    <property type="match status" value="1"/>
</dbReference>
<gene>
    <name evidence="10" type="primary">miaA</name>
    <name evidence="14" type="ORF">FC62_GL000019</name>
</gene>
<evidence type="ECO:0000256" key="1">
    <source>
        <dbReference type="ARBA" id="ARBA00001946"/>
    </source>
</evidence>
<evidence type="ECO:0000256" key="11">
    <source>
        <dbReference type="RuleBase" id="RU003783"/>
    </source>
</evidence>